<keyword evidence="3" id="KW-0460">Magnesium</keyword>
<dbReference type="GO" id="GO:0046872">
    <property type="term" value="F:metal ion binding"/>
    <property type="evidence" value="ECO:0007669"/>
    <property type="project" value="UniProtKB-KW"/>
</dbReference>
<dbReference type="PANTHER" id="PTHR16222">
    <property type="entry name" value="ADP-RIBOSYLGLYCOHYDROLASE"/>
    <property type="match status" value="1"/>
</dbReference>
<evidence type="ECO:0000313" key="6">
    <source>
        <dbReference type="Proteomes" id="UP000198636"/>
    </source>
</evidence>
<dbReference type="GO" id="GO:0016787">
    <property type="term" value="F:hydrolase activity"/>
    <property type="evidence" value="ECO:0007669"/>
    <property type="project" value="UniProtKB-KW"/>
</dbReference>
<dbReference type="RefSeq" id="WP_242876909.1">
    <property type="nucleotide sequence ID" value="NZ_FMUS01000005.1"/>
</dbReference>
<dbReference type="STRING" id="1120976.SAMN03080606_01109"/>
<dbReference type="InterPro" id="IPR005502">
    <property type="entry name" value="Ribosyl_crysJ1"/>
</dbReference>
<feature type="binding site" evidence="3">
    <location>
        <position position="57"/>
    </location>
    <ligand>
        <name>Mg(2+)</name>
        <dbReference type="ChEBI" id="CHEBI:18420"/>
        <label>1</label>
    </ligand>
</feature>
<gene>
    <name evidence="5" type="ORF">SAMN03080606_01109</name>
</gene>
<comment type="cofactor">
    <cofactor evidence="3">
        <name>Mg(2+)</name>
        <dbReference type="ChEBI" id="CHEBI:18420"/>
    </cofactor>
    <text evidence="3">Binds 2 magnesium ions per subunit.</text>
</comment>
<organism evidence="5 6">
    <name type="scientific">Alkaliphilus peptidifermentans DSM 18978</name>
    <dbReference type="NCBI Taxonomy" id="1120976"/>
    <lineage>
        <taxon>Bacteria</taxon>
        <taxon>Bacillati</taxon>
        <taxon>Bacillota</taxon>
        <taxon>Clostridia</taxon>
        <taxon>Peptostreptococcales</taxon>
        <taxon>Natronincolaceae</taxon>
        <taxon>Alkaliphilus</taxon>
    </lineage>
</organism>
<feature type="binding site" evidence="3">
    <location>
        <position position="59"/>
    </location>
    <ligand>
        <name>Mg(2+)</name>
        <dbReference type="ChEBI" id="CHEBI:18420"/>
        <label>1</label>
    </ligand>
</feature>
<protein>
    <submittedName>
        <fullName evidence="5">ADP-ribosylglycohydrolase</fullName>
    </submittedName>
</protein>
<sequence length="133" mass="14877">MRNKKDLFAASLLGGAIGDALGYTVEFMKLDEIKSKYGELGITDLEIDMVTGKALISDDTQMTLFTADGMMWAYHRCSRRGIGTYAGSGTYQSYLRWYYTQTRSMMGIVTLQVLFVEIFLGHVMALMPCLKNG</sequence>
<evidence type="ECO:0000313" key="5">
    <source>
        <dbReference type="EMBL" id="SCY24337.1"/>
    </source>
</evidence>
<evidence type="ECO:0000256" key="3">
    <source>
        <dbReference type="PIRSR" id="PIRSR605502-1"/>
    </source>
</evidence>
<name>A0A1G5EBM3_9FIRM</name>
<feature type="transmembrane region" description="Helical" evidence="4">
    <location>
        <begin position="105"/>
        <end position="127"/>
    </location>
</feature>
<keyword evidence="4" id="KW-0812">Transmembrane</keyword>
<dbReference type="Gene3D" id="1.10.4080.10">
    <property type="entry name" value="ADP-ribosylation/Crystallin J1"/>
    <property type="match status" value="1"/>
</dbReference>
<evidence type="ECO:0000256" key="2">
    <source>
        <dbReference type="ARBA" id="ARBA00022801"/>
    </source>
</evidence>
<feature type="binding site" evidence="3">
    <location>
        <position position="58"/>
    </location>
    <ligand>
        <name>Mg(2+)</name>
        <dbReference type="ChEBI" id="CHEBI:18420"/>
        <label>1</label>
    </ligand>
</feature>
<comment type="similarity">
    <text evidence="1">Belongs to the ADP-ribosylglycohydrolase family.</text>
</comment>
<dbReference type="InterPro" id="IPR050792">
    <property type="entry name" value="ADP-ribosylglycohydrolase"/>
</dbReference>
<keyword evidence="6" id="KW-1185">Reference proteome</keyword>
<dbReference type="PANTHER" id="PTHR16222:SF24">
    <property type="entry name" value="ADP-RIBOSYLHYDROLASE ARH3"/>
    <property type="match status" value="1"/>
</dbReference>
<dbReference type="InterPro" id="IPR036705">
    <property type="entry name" value="Ribosyl_crysJ1_sf"/>
</dbReference>
<dbReference type="SUPFAM" id="SSF101478">
    <property type="entry name" value="ADP-ribosylglycohydrolase"/>
    <property type="match status" value="1"/>
</dbReference>
<dbReference type="Proteomes" id="UP000198636">
    <property type="component" value="Unassembled WGS sequence"/>
</dbReference>
<keyword evidence="4" id="KW-0472">Membrane</keyword>
<proteinExistence type="inferred from homology"/>
<keyword evidence="3" id="KW-0479">Metal-binding</keyword>
<keyword evidence="2 5" id="KW-0378">Hydrolase</keyword>
<dbReference type="AlphaFoldDB" id="A0A1G5EBM3"/>
<accession>A0A1G5EBM3</accession>
<dbReference type="Pfam" id="PF03747">
    <property type="entry name" value="ADP_ribosyl_GH"/>
    <property type="match status" value="1"/>
</dbReference>
<evidence type="ECO:0000256" key="4">
    <source>
        <dbReference type="SAM" id="Phobius"/>
    </source>
</evidence>
<evidence type="ECO:0000256" key="1">
    <source>
        <dbReference type="ARBA" id="ARBA00010702"/>
    </source>
</evidence>
<reference evidence="5 6" key="1">
    <citation type="submission" date="2016-10" db="EMBL/GenBank/DDBJ databases">
        <authorList>
            <person name="de Groot N.N."/>
        </authorList>
    </citation>
    <scope>NUCLEOTIDE SEQUENCE [LARGE SCALE GENOMIC DNA]</scope>
    <source>
        <strain evidence="5 6">DSM 18978</strain>
    </source>
</reference>
<dbReference type="EMBL" id="FMUS01000005">
    <property type="protein sequence ID" value="SCY24337.1"/>
    <property type="molecule type" value="Genomic_DNA"/>
</dbReference>
<keyword evidence="4" id="KW-1133">Transmembrane helix</keyword>